<keyword evidence="6" id="KW-1185">Reference proteome</keyword>
<dbReference type="AlphaFoldDB" id="A0A4Y2IYP5"/>
<feature type="compositionally biased region" description="Basic and acidic residues" evidence="1">
    <location>
        <begin position="43"/>
        <end position="54"/>
    </location>
</feature>
<evidence type="ECO:0000256" key="1">
    <source>
        <dbReference type="SAM" id="MobiDB-lite"/>
    </source>
</evidence>
<evidence type="ECO:0000313" key="3">
    <source>
        <dbReference type="EMBL" id="GBM82731.1"/>
    </source>
</evidence>
<dbReference type="EMBL" id="BGPR01108404">
    <property type="protein sequence ID" value="GBM82740.1"/>
    <property type="molecule type" value="Genomic_DNA"/>
</dbReference>
<organism evidence="2 6">
    <name type="scientific">Araneus ventricosus</name>
    <name type="common">Orbweaver spider</name>
    <name type="synonym">Epeira ventricosa</name>
    <dbReference type="NCBI Taxonomy" id="182803"/>
    <lineage>
        <taxon>Eukaryota</taxon>
        <taxon>Metazoa</taxon>
        <taxon>Ecdysozoa</taxon>
        <taxon>Arthropoda</taxon>
        <taxon>Chelicerata</taxon>
        <taxon>Arachnida</taxon>
        <taxon>Araneae</taxon>
        <taxon>Araneomorphae</taxon>
        <taxon>Entelegynae</taxon>
        <taxon>Araneoidea</taxon>
        <taxon>Araneidae</taxon>
        <taxon>Araneus</taxon>
    </lineage>
</organism>
<gene>
    <name evidence="3" type="ORF">AVEN_114207_1</name>
    <name evidence="4" type="ORF">AVEN_147723_1</name>
    <name evidence="5" type="ORF">AVEN_149565_1</name>
    <name evidence="2" type="ORF">AVEN_57059_1</name>
</gene>
<evidence type="ECO:0000313" key="6">
    <source>
        <dbReference type="Proteomes" id="UP000499080"/>
    </source>
</evidence>
<comment type="caution">
    <text evidence="2">The sequence shown here is derived from an EMBL/GenBank/DDBJ whole genome shotgun (WGS) entry which is preliminary data.</text>
</comment>
<name>A0A4Y2IYP5_ARAVE</name>
<evidence type="ECO:0000313" key="4">
    <source>
        <dbReference type="EMBL" id="GBM82736.1"/>
    </source>
</evidence>
<reference evidence="2 6" key="1">
    <citation type="journal article" date="2019" name="Sci. Rep.">
        <title>Orb-weaving spider Araneus ventricosus genome elucidates the spidroin gene catalogue.</title>
        <authorList>
            <person name="Kono N."/>
            <person name="Nakamura H."/>
            <person name="Ohtoshi R."/>
            <person name="Moran D.A.P."/>
            <person name="Shinohara A."/>
            <person name="Yoshida Y."/>
            <person name="Fujiwara M."/>
            <person name="Mori M."/>
            <person name="Tomita M."/>
            <person name="Arakawa K."/>
        </authorList>
    </citation>
    <scope>NUCLEOTIDE SEQUENCE [LARGE SCALE GENOMIC DNA]</scope>
</reference>
<feature type="region of interest" description="Disordered" evidence="1">
    <location>
        <begin position="39"/>
        <end position="70"/>
    </location>
</feature>
<dbReference type="EMBL" id="BGPR01108402">
    <property type="protein sequence ID" value="GBM82731.1"/>
    <property type="molecule type" value="Genomic_DNA"/>
</dbReference>
<dbReference type="EMBL" id="BGPR01108399">
    <property type="protein sequence ID" value="GBM82720.1"/>
    <property type="molecule type" value="Genomic_DNA"/>
</dbReference>
<dbReference type="Proteomes" id="UP000499080">
    <property type="component" value="Unassembled WGS sequence"/>
</dbReference>
<evidence type="ECO:0000313" key="2">
    <source>
        <dbReference type="EMBL" id="GBM82720.1"/>
    </source>
</evidence>
<sequence>MLYVALCYYHVLRPGIAHLTYVVPASLFQAAPTADAATASEAAVERRQQRELGELRPAPPPARRQPLHERLRLIDRRRRIQAP</sequence>
<feature type="non-terminal residue" evidence="2">
    <location>
        <position position="83"/>
    </location>
</feature>
<dbReference type="EMBL" id="BGPR01108403">
    <property type="protein sequence ID" value="GBM82736.1"/>
    <property type="molecule type" value="Genomic_DNA"/>
</dbReference>
<accession>A0A4Y2IYP5</accession>
<protein>
    <submittedName>
        <fullName evidence="2">Uncharacterized protein</fullName>
    </submittedName>
</protein>
<evidence type="ECO:0000313" key="5">
    <source>
        <dbReference type="EMBL" id="GBM82740.1"/>
    </source>
</evidence>
<proteinExistence type="predicted"/>